<dbReference type="AlphaFoldDB" id="A0A8J6IX40"/>
<gene>
    <name evidence="8" type="ORF">H8B19_15330</name>
</gene>
<keyword evidence="9" id="KW-1185">Reference proteome</keyword>
<feature type="transmembrane region" description="Helical" evidence="6">
    <location>
        <begin position="245"/>
        <end position="263"/>
    </location>
</feature>
<dbReference type="PANTHER" id="PTHR19432">
    <property type="entry name" value="SUGAR TRANSPORTER"/>
    <property type="match status" value="1"/>
</dbReference>
<protein>
    <submittedName>
        <fullName evidence="8">MFS transporter</fullName>
    </submittedName>
</protein>
<dbReference type="InterPro" id="IPR036259">
    <property type="entry name" value="MFS_trans_sf"/>
</dbReference>
<feature type="domain" description="Major facilitator superfamily (MFS) profile" evidence="7">
    <location>
        <begin position="309"/>
        <end position="500"/>
    </location>
</feature>
<dbReference type="SUPFAM" id="SSF103473">
    <property type="entry name" value="MFS general substrate transporter"/>
    <property type="match status" value="1"/>
</dbReference>
<dbReference type="RefSeq" id="WP_186507770.1">
    <property type="nucleotide sequence ID" value="NZ_JACNEP010000015.1"/>
</dbReference>
<keyword evidence="5 6" id="KW-0472">Membrane</keyword>
<accession>A0A8J6IX40</accession>
<comment type="caution">
    <text evidence="8">The sequence shown here is derived from an EMBL/GenBank/DDBJ whole genome shotgun (WGS) entry which is preliminary data.</text>
</comment>
<dbReference type="Proteomes" id="UP000601768">
    <property type="component" value="Unassembled WGS sequence"/>
</dbReference>
<feature type="transmembrane region" description="Helical" evidence="6">
    <location>
        <begin position="269"/>
        <end position="288"/>
    </location>
</feature>
<reference evidence="8" key="2">
    <citation type="submission" date="2020-08" db="EMBL/GenBank/DDBJ databases">
        <authorList>
            <person name="Lai Q."/>
        </authorList>
    </citation>
    <scope>NUCLEOTIDE SEQUENCE</scope>
    <source>
        <strain evidence="8">S27-2</strain>
    </source>
</reference>
<dbReference type="InterPro" id="IPR011701">
    <property type="entry name" value="MFS"/>
</dbReference>
<evidence type="ECO:0000256" key="3">
    <source>
        <dbReference type="ARBA" id="ARBA00022692"/>
    </source>
</evidence>
<dbReference type="GO" id="GO:0016020">
    <property type="term" value="C:membrane"/>
    <property type="evidence" value="ECO:0007669"/>
    <property type="project" value="UniProtKB-SubCell"/>
</dbReference>
<feature type="transmembrane region" description="Helical" evidence="6">
    <location>
        <begin position="477"/>
        <end position="495"/>
    </location>
</feature>
<dbReference type="GO" id="GO:0022857">
    <property type="term" value="F:transmembrane transporter activity"/>
    <property type="evidence" value="ECO:0007669"/>
    <property type="project" value="InterPro"/>
</dbReference>
<comment type="subcellular location">
    <subcellularLocation>
        <location evidence="1">Membrane</location>
        <topology evidence="1">Multi-pass membrane protein</topology>
    </subcellularLocation>
</comment>
<evidence type="ECO:0000256" key="4">
    <source>
        <dbReference type="ARBA" id="ARBA00022989"/>
    </source>
</evidence>
<feature type="transmembrane region" description="Helical" evidence="6">
    <location>
        <begin position="411"/>
        <end position="432"/>
    </location>
</feature>
<dbReference type="PROSITE" id="PS50850">
    <property type="entry name" value="MFS"/>
    <property type="match status" value="1"/>
</dbReference>
<dbReference type="Gene3D" id="1.20.1250.20">
    <property type="entry name" value="MFS general substrate transporter like domains"/>
    <property type="match status" value="2"/>
</dbReference>
<feature type="transmembrane region" description="Helical" evidence="6">
    <location>
        <begin position="386"/>
        <end position="405"/>
    </location>
</feature>
<evidence type="ECO:0000256" key="5">
    <source>
        <dbReference type="ARBA" id="ARBA00023136"/>
    </source>
</evidence>
<name>A0A8J6IX40_9ALTE</name>
<evidence type="ECO:0000313" key="9">
    <source>
        <dbReference type="Proteomes" id="UP000601768"/>
    </source>
</evidence>
<feature type="transmembrane region" description="Helical" evidence="6">
    <location>
        <begin position="12"/>
        <end position="29"/>
    </location>
</feature>
<feature type="transmembrane region" description="Helical" evidence="6">
    <location>
        <begin position="142"/>
        <end position="164"/>
    </location>
</feature>
<dbReference type="PANTHER" id="PTHR19432:SF35">
    <property type="entry name" value="SOLUTE CARRIER FAMILY 45 MEMBER 3 ISOFORM X1"/>
    <property type="match status" value="1"/>
</dbReference>
<evidence type="ECO:0000256" key="2">
    <source>
        <dbReference type="ARBA" id="ARBA00022448"/>
    </source>
</evidence>
<evidence type="ECO:0000313" key="8">
    <source>
        <dbReference type="EMBL" id="MBC3767252.1"/>
    </source>
</evidence>
<feature type="transmembrane region" description="Helical" evidence="6">
    <location>
        <begin position="360"/>
        <end position="379"/>
    </location>
</feature>
<dbReference type="EMBL" id="JACNEP010000015">
    <property type="protein sequence ID" value="MBC3767252.1"/>
    <property type="molecule type" value="Genomic_DNA"/>
</dbReference>
<feature type="transmembrane region" description="Helical" evidence="6">
    <location>
        <begin position="81"/>
        <end position="98"/>
    </location>
</feature>
<feature type="transmembrane region" description="Helical" evidence="6">
    <location>
        <begin position="444"/>
        <end position="465"/>
    </location>
</feature>
<feature type="transmembrane region" description="Helical" evidence="6">
    <location>
        <begin position="49"/>
        <end position="69"/>
    </location>
</feature>
<keyword evidence="2" id="KW-0813">Transport</keyword>
<dbReference type="Pfam" id="PF07690">
    <property type="entry name" value="MFS_1"/>
    <property type="match status" value="1"/>
</dbReference>
<keyword evidence="3 6" id="KW-0812">Transmembrane</keyword>
<feature type="transmembrane region" description="Helical" evidence="6">
    <location>
        <begin position="184"/>
        <end position="202"/>
    </location>
</feature>
<keyword evidence="4 6" id="KW-1133">Transmembrane helix</keyword>
<dbReference type="InterPro" id="IPR020846">
    <property type="entry name" value="MFS_dom"/>
</dbReference>
<proteinExistence type="predicted"/>
<organism evidence="8 9">
    <name type="scientific">Neptunicella marina</name>
    <dbReference type="NCBI Taxonomy" id="2125989"/>
    <lineage>
        <taxon>Bacteria</taxon>
        <taxon>Pseudomonadati</taxon>
        <taxon>Pseudomonadota</taxon>
        <taxon>Gammaproteobacteria</taxon>
        <taxon>Alteromonadales</taxon>
        <taxon>Alteromonadaceae</taxon>
        <taxon>Neptunicella</taxon>
    </lineage>
</organism>
<feature type="transmembrane region" description="Helical" evidence="6">
    <location>
        <begin position="318"/>
        <end position="340"/>
    </location>
</feature>
<evidence type="ECO:0000256" key="6">
    <source>
        <dbReference type="SAM" id="Phobius"/>
    </source>
</evidence>
<evidence type="ECO:0000259" key="7">
    <source>
        <dbReference type="PROSITE" id="PS50850"/>
    </source>
</evidence>
<sequence>MQKQKPELSFWQIWNLCFGYFGIQFGFSLQNANFGRIFETLGASYSNMAILFVAAPITGLIVQPLIGHMSDRTWNRFGRRSPYFLGGALAASAALFIMPNSPMLWVAAGMLWIMDASINVCMEPTRAFVGDMLPKQQRPLGYAMQTLFIGIASVIASALPWLLTNYFGVSNSAAAGVIPDSVKYAFYSGASIMLIAVGWTFFTTQEYSPEQLKTFAENDNEENCRQALSQDKRSATEFIKAGKKWVIGGLISALAMQIFIQYLHNGVFILALSAVAFGLCQFAAGYLLEKNAENGFTHIMQDLFAMPPTMKKLASVQFFSWFPFFAMWAYLTAAVTSFHFGTTIPTDEAYNQGANWAGMLHSTYNAATILAAILIPLMVRRFSLRFAHIINLCLGGLGFISFAFIQDPDWLLLAMTGVGFAWASILGMPYVLLSNAIPYQKMGVYMGISNLFIVLPQIVAASVLGMMVHNWFNDQPIYAIVAGGVSMLIAALLTLRIKDE</sequence>
<reference evidence="8" key="1">
    <citation type="journal article" date="2018" name="Int. J. Syst. Evol. Microbiol.">
        <title>Neptunicella marina gen. nov., sp. nov., isolated from surface seawater.</title>
        <authorList>
            <person name="Liu X."/>
            <person name="Lai Q."/>
            <person name="Du Y."/>
            <person name="Zhang X."/>
            <person name="Liu Z."/>
            <person name="Sun F."/>
            <person name="Shao Z."/>
        </authorList>
    </citation>
    <scope>NUCLEOTIDE SEQUENCE</scope>
    <source>
        <strain evidence="8">S27-2</strain>
    </source>
</reference>
<evidence type="ECO:0000256" key="1">
    <source>
        <dbReference type="ARBA" id="ARBA00004141"/>
    </source>
</evidence>